<dbReference type="AlphaFoldDB" id="A0A0N1JTB2"/>
<dbReference type="OrthoDB" id="8537043at2"/>
<sequence>MPAWLAALAGLSVPALFWLFRYLHWPFWLVGLALLPLAWRRRNALPGMAWLAPVAAVCGGVALVARNDLPVRLYPVLVNACLLLVFALSLRAPQTVIERLARLTDPDLPPSGVRYTRKVTMVWCGFFALNGTLALLTVLWGDARIWALYNGVIAYIAMACLFAGEWLVRQRVRRDEQH</sequence>
<feature type="transmembrane region" description="Helical" evidence="1">
    <location>
        <begin position="120"/>
        <end position="140"/>
    </location>
</feature>
<dbReference type="EMBL" id="LAQT01000003">
    <property type="protein sequence ID" value="KPC54079.1"/>
    <property type="molecule type" value="Genomic_DNA"/>
</dbReference>
<keyword evidence="1" id="KW-1133">Transmembrane helix</keyword>
<keyword evidence="3" id="KW-1185">Reference proteome</keyword>
<reference evidence="2 3" key="1">
    <citation type="submission" date="2015-07" db="EMBL/GenBank/DDBJ databases">
        <title>Draft genome sequence of the Amantichitinum ursilacus IGB-41, a new chitin-degrading bacterium.</title>
        <authorList>
            <person name="Kirstahler P."/>
            <person name="Guenther M."/>
            <person name="Grumaz C."/>
            <person name="Rupp S."/>
            <person name="Zibek S."/>
            <person name="Sohn K."/>
        </authorList>
    </citation>
    <scope>NUCLEOTIDE SEQUENCE [LARGE SCALE GENOMIC DNA]</scope>
    <source>
        <strain evidence="2 3">IGB-41</strain>
    </source>
</reference>
<protein>
    <recommendedName>
        <fullName evidence="4">Intracellular septation protein A</fullName>
    </recommendedName>
</protein>
<keyword evidence="1" id="KW-0472">Membrane</keyword>
<feature type="transmembrane region" description="Helical" evidence="1">
    <location>
        <begin position="71"/>
        <end position="90"/>
    </location>
</feature>
<proteinExistence type="predicted"/>
<dbReference type="RefSeq" id="WP_053936787.1">
    <property type="nucleotide sequence ID" value="NZ_LAQT01000003.1"/>
</dbReference>
<evidence type="ECO:0008006" key="4">
    <source>
        <dbReference type="Google" id="ProtNLM"/>
    </source>
</evidence>
<comment type="caution">
    <text evidence="2">The sequence shown here is derived from an EMBL/GenBank/DDBJ whole genome shotgun (WGS) entry which is preliminary data.</text>
</comment>
<name>A0A0N1JTB2_9NEIS</name>
<organism evidence="2 3">
    <name type="scientific">Amantichitinum ursilacus</name>
    <dbReference type="NCBI Taxonomy" id="857265"/>
    <lineage>
        <taxon>Bacteria</taxon>
        <taxon>Pseudomonadati</taxon>
        <taxon>Pseudomonadota</taxon>
        <taxon>Betaproteobacteria</taxon>
        <taxon>Neisseriales</taxon>
        <taxon>Chitinibacteraceae</taxon>
        <taxon>Amantichitinum</taxon>
    </lineage>
</organism>
<accession>A0A0N1JTB2</accession>
<feature type="transmembrane region" description="Helical" evidence="1">
    <location>
        <begin position="146"/>
        <end position="168"/>
    </location>
</feature>
<keyword evidence="1" id="KW-0812">Transmembrane</keyword>
<dbReference type="Proteomes" id="UP000037939">
    <property type="component" value="Unassembled WGS sequence"/>
</dbReference>
<dbReference type="STRING" id="857265.WG78_05500"/>
<gene>
    <name evidence="2" type="ORF">WG78_05500</name>
</gene>
<feature type="transmembrane region" description="Helical" evidence="1">
    <location>
        <begin position="47"/>
        <end position="65"/>
    </location>
</feature>
<dbReference type="PATRIC" id="fig|857265.3.peg.1126"/>
<feature type="transmembrane region" description="Helical" evidence="1">
    <location>
        <begin position="25"/>
        <end position="40"/>
    </location>
</feature>
<evidence type="ECO:0000313" key="3">
    <source>
        <dbReference type="Proteomes" id="UP000037939"/>
    </source>
</evidence>
<evidence type="ECO:0000256" key="1">
    <source>
        <dbReference type="SAM" id="Phobius"/>
    </source>
</evidence>
<evidence type="ECO:0000313" key="2">
    <source>
        <dbReference type="EMBL" id="KPC54079.1"/>
    </source>
</evidence>